<evidence type="ECO:0000256" key="1">
    <source>
        <dbReference type="SAM" id="SignalP"/>
    </source>
</evidence>
<feature type="signal peptide" evidence="1">
    <location>
        <begin position="1"/>
        <end position="23"/>
    </location>
</feature>
<keyword evidence="1" id="KW-0732">Signal</keyword>
<evidence type="ECO:0000313" key="4">
    <source>
        <dbReference type="Proteomes" id="UP001500101"/>
    </source>
</evidence>
<reference evidence="4" key="1">
    <citation type="journal article" date="2019" name="Int. J. Syst. Evol. Microbiol.">
        <title>The Global Catalogue of Microorganisms (GCM) 10K type strain sequencing project: providing services to taxonomists for standard genome sequencing and annotation.</title>
        <authorList>
            <consortium name="The Broad Institute Genomics Platform"/>
            <consortium name="The Broad Institute Genome Sequencing Center for Infectious Disease"/>
            <person name="Wu L."/>
            <person name="Ma J."/>
        </authorList>
    </citation>
    <scope>NUCLEOTIDE SEQUENCE [LARGE SCALE GENOMIC DNA]</scope>
    <source>
        <strain evidence="4">JCM 16704</strain>
    </source>
</reference>
<proteinExistence type="predicted"/>
<sequence>MKNHTILLLLSLPFLLVSYSALAQDSLANGQSTNPWKVKTAGEVRVQYFHYDHREWVKGDSQDFLLTRFLLNGKLNYTNKHSLFVELQSGLANGLNEPTSPVEENILDLHQAYISSTLLKTHKSQLELKLGRQELSYGSQRLISVREGPNNRHSFDAAKIKFSKEHFSIDAFAGTYVQAKKGFFNDPFLDDSQTIWSLYAVQKAIPIIHNADLYYIGIHRDKEDFDRNFHKTNKHMLGLRIWKDDGAFQYDFEAVGQMGKTDEEKDIQGSTVSANLSYQWQDAPLKPTVGIKAQYISGDHDSTDNKLNTFDPVYPKGAYFGLNSELGPRNLTNYHLYTGIQASKKLSLSLEYMQFWRSSLQDGIYAVSNQVIVPASQIEASSIGSQWQFIPEYQINEKLYIRSDLTYFTAGAFLKEAGRRNYFSASGTIQYKF</sequence>
<feature type="domain" description="Alginate export" evidence="2">
    <location>
        <begin position="45"/>
        <end position="421"/>
    </location>
</feature>
<dbReference type="SUPFAM" id="SSF56935">
    <property type="entry name" value="Porins"/>
    <property type="match status" value="1"/>
</dbReference>
<organism evidence="3 4">
    <name type="scientific">Sphingobacterium kyonggiense</name>
    <dbReference type="NCBI Taxonomy" id="714075"/>
    <lineage>
        <taxon>Bacteria</taxon>
        <taxon>Pseudomonadati</taxon>
        <taxon>Bacteroidota</taxon>
        <taxon>Sphingobacteriia</taxon>
        <taxon>Sphingobacteriales</taxon>
        <taxon>Sphingobacteriaceae</taxon>
        <taxon>Sphingobacterium</taxon>
    </lineage>
</organism>
<dbReference type="InterPro" id="IPR025388">
    <property type="entry name" value="Alginate_export_dom"/>
</dbReference>
<dbReference type="InterPro" id="IPR053728">
    <property type="entry name" value="Alginate_Permeability_Chnl"/>
</dbReference>
<dbReference type="Proteomes" id="UP001500101">
    <property type="component" value="Unassembled WGS sequence"/>
</dbReference>
<accession>A0ABP7YJZ7</accession>
<keyword evidence="4" id="KW-1185">Reference proteome</keyword>
<evidence type="ECO:0000259" key="2">
    <source>
        <dbReference type="Pfam" id="PF13372"/>
    </source>
</evidence>
<comment type="caution">
    <text evidence="3">The sequence shown here is derived from an EMBL/GenBank/DDBJ whole genome shotgun (WGS) entry which is preliminary data.</text>
</comment>
<protein>
    <submittedName>
        <fullName evidence="3">Alginate export family protein</fullName>
    </submittedName>
</protein>
<dbReference type="EMBL" id="BAAAZI010000006">
    <property type="protein sequence ID" value="GAA4137389.1"/>
    <property type="molecule type" value="Genomic_DNA"/>
</dbReference>
<gene>
    <name evidence="3" type="ORF">GCM10022216_13330</name>
</gene>
<dbReference type="Gene3D" id="2.40.160.100">
    <property type="match status" value="1"/>
</dbReference>
<feature type="chain" id="PRO_5046768795" evidence="1">
    <location>
        <begin position="24"/>
        <end position="433"/>
    </location>
</feature>
<evidence type="ECO:0000313" key="3">
    <source>
        <dbReference type="EMBL" id="GAA4137389.1"/>
    </source>
</evidence>
<name>A0ABP7YJZ7_9SPHI</name>
<dbReference type="RefSeq" id="WP_344673842.1">
    <property type="nucleotide sequence ID" value="NZ_BAAAZI010000006.1"/>
</dbReference>
<dbReference type="Pfam" id="PF13372">
    <property type="entry name" value="Alginate_exp"/>
    <property type="match status" value="1"/>
</dbReference>